<accession>A0ABX2NXZ2</accession>
<comment type="caution">
    <text evidence="2">The sequence shown here is derived from an EMBL/GenBank/DDBJ whole genome shotgun (WGS) entry which is preliminary data.</text>
</comment>
<keyword evidence="1" id="KW-0175">Coiled coil</keyword>
<feature type="coiled-coil region" evidence="1">
    <location>
        <begin position="1"/>
        <end position="31"/>
    </location>
</feature>
<name>A0ABX2NXZ2_9BURK</name>
<dbReference type="Proteomes" id="UP000821598">
    <property type="component" value="Unassembled WGS sequence"/>
</dbReference>
<protein>
    <recommendedName>
        <fullName evidence="4">Mobilization protein</fullName>
    </recommendedName>
</protein>
<sequence>MNMLKRRLAATDDKLQEIKTARKAAAKAQRQQVKQTRADRERKIMLAGEALLRRVDRGKWDVADFRAMMDEFLFRPADRALFDLDDE</sequence>
<organism evidence="2 3">
    <name type="scientific">Paraburkholderia youngii</name>
    <dbReference type="NCBI Taxonomy" id="2782701"/>
    <lineage>
        <taxon>Bacteria</taxon>
        <taxon>Pseudomonadati</taxon>
        <taxon>Pseudomonadota</taxon>
        <taxon>Betaproteobacteria</taxon>
        <taxon>Burkholderiales</taxon>
        <taxon>Burkholderiaceae</taxon>
        <taxon>Paraburkholderia</taxon>
    </lineage>
</organism>
<proteinExistence type="predicted"/>
<keyword evidence="3" id="KW-1185">Reference proteome</keyword>
<reference evidence="2 3" key="1">
    <citation type="submission" date="2019-08" db="EMBL/GenBank/DDBJ databases">
        <title>Paraburkholderia simonii sp. nov. and P. youngii sp. nov. Brazilian and Mexican Mimosa-associated rhizobia.</title>
        <authorList>
            <person name="Mavima L."/>
            <person name="Beukes C.W."/>
            <person name="Palmer M."/>
            <person name="De Meyer S.E."/>
            <person name="James E.K."/>
            <person name="Maluk M."/>
            <person name="Avontuur J.R."/>
            <person name="Chan W.Y."/>
            <person name="Venter S.N."/>
            <person name="Steenkamp E.T."/>
        </authorList>
    </citation>
    <scope>NUCLEOTIDE SEQUENCE [LARGE SCALE GENOMIC DNA]</scope>
    <source>
        <strain evidence="2 3">JPY454</strain>
    </source>
</reference>
<evidence type="ECO:0008006" key="4">
    <source>
        <dbReference type="Google" id="ProtNLM"/>
    </source>
</evidence>
<dbReference type="RefSeq" id="WP_176369779.1">
    <property type="nucleotide sequence ID" value="NZ_VOMC01000082.1"/>
</dbReference>
<gene>
    <name evidence="2" type="ORF">FSB64_38280</name>
</gene>
<evidence type="ECO:0000256" key="1">
    <source>
        <dbReference type="SAM" id="Coils"/>
    </source>
</evidence>
<evidence type="ECO:0000313" key="3">
    <source>
        <dbReference type="Proteomes" id="UP000821598"/>
    </source>
</evidence>
<evidence type="ECO:0000313" key="2">
    <source>
        <dbReference type="EMBL" id="NVI09396.1"/>
    </source>
</evidence>
<dbReference type="EMBL" id="VOMC01000082">
    <property type="protein sequence ID" value="NVI09396.1"/>
    <property type="molecule type" value="Genomic_DNA"/>
</dbReference>